<dbReference type="Proteomes" id="UP000076798">
    <property type="component" value="Unassembled WGS sequence"/>
</dbReference>
<gene>
    <name evidence="2" type="ORF">SISSUDRAFT_1040349</name>
</gene>
<evidence type="ECO:0000313" key="2">
    <source>
        <dbReference type="EMBL" id="KZT43353.1"/>
    </source>
</evidence>
<name>A0A166I3G2_9AGAM</name>
<dbReference type="AlphaFoldDB" id="A0A166I3G2"/>
<protein>
    <submittedName>
        <fullName evidence="2">Uncharacterized protein</fullName>
    </submittedName>
</protein>
<keyword evidence="3" id="KW-1185">Reference proteome</keyword>
<sequence>MLRWITNFVALRSDSSRGLHHLAKNDLALALMYLVVSLLEALCAAFTWSVSSLVLIYLAGVSPLARSSLSLQPSCV</sequence>
<organism evidence="2 3">
    <name type="scientific">Sistotremastrum suecicum HHB10207 ss-3</name>
    <dbReference type="NCBI Taxonomy" id="1314776"/>
    <lineage>
        <taxon>Eukaryota</taxon>
        <taxon>Fungi</taxon>
        <taxon>Dikarya</taxon>
        <taxon>Basidiomycota</taxon>
        <taxon>Agaricomycotina</taxon>
        <taxon>Agaricomycetes</taxon>
        <taxon>Sistotremastrales</taxon>
        <taxon>Sistotremastraceae</taxon>
        <taxon>Sistotremastrum</taxon>
    </lineage>
</organism>
<feature type="transmembrane region" description="Helical" evidence="1">
    <location>
        <begin position="30"/>
        <end position="58"/>
    </location>
</feature>
<accession>A0A166I3G2</accession>
<reference evidence="2 3" key="1">
    <citation type="journal article" date="2016" name="Mol. Biol. Evol.">
        <title>Comparative Genomics of Early-Diverging Mushroom-Forming Fungi Provides Insights into the Origins of Lignocellulose Decay Capabilities.</title>
        <authorList>
            <person name="Nagy L.G."/>
            <person name="Riley R."/>
            <person name="Tritt A."/>
            <person name="Adam C."/>
            <person name="Daum C."/>
            <person name="Floudas D."/>
            <person name="Sun H."/>
            <person name="Yadav J.S."/>
            <person name="Pangilinan J."/>
            <person name="Larsson K.H."/>
            <person name="Matsuura K."/>
            <person name="Barry K."/>
            <person name="Labutti K."/>
            <person name="Kuo R."/>
            <person name="Ohm R.A."/>
            <person name="Bhattacharya S.S."/>
            <person name="Shirouzu T."/>
            <person name="Yoshinaga Y."/>
            <person name="Martin F.M."/>
            <person name="Grigoriev I.V."/>
            <person name="Hibbett D.S."/>
        </authorList>
    </citation>
    <scope>NUCLEOTIDE SEQUENCE [LARGE SCALE GENOMIC DNA]</scope>
    <source>
        <strain evidence="2 3">HHB10207 ss-3</strain>
    </source>
</reference>
<evidence type="ECO:0000256" key="1">
    <source>
        <dbReference type="SAM" id="Phobius"/>
    </source>
</evidence>
<proteinExistence type="predicted"/>
<keyword evidence="1" id="KW-1133">Transmembrane helix</keyword>
<dbReference type="EMBL" id="KV428008">
    <property type="protein sequence ID" value="KZT43353.1"/>
    <property type="molecule type" value="Genomic_DNA"/>
</dbReference>
<evidence type="ECO:0000313" key="3">
    <source>
        <dbReference type="Proteomes" id="UP000076798"/>
    </source>
</evidence>
<keyword evidence="1" id="KW-0812">Transmembrane</keyword>
<keyword evidence="1" id="KW-0472">Membrane</keyword>